<organism evidence="1 2">
    <name type="scientific">Niallia circulans</name>
    <name type="common">Bacillus circulans</name>
    <dbReference type="NCBI Taxonomy" id="1397"/>
    <lineage>
        <taxon>Bacteria</taxon>
        <taxon>Bacillati</taxon>
        <taxon>Bacillota</taxon>
        <taxon>Bacilli</taxon>
        <taxon>Bacillales</taxon>
        <taxon>Bacillaceae</taxon>
        <taxon>Niallia</taxon>
    </lineage>
</organism>
<dbReference type="InterPro" id="IPR021617">
    <property type="entry name" value="DUF3231"/>
</dbReference>
<dbReference type="EMBL" id="LDPH01000019">
    <property type="protein sequence ID" value="KLV24805.1"/>
    <property type="molecule type" value="Genomic_DNA"/>
</dbReference>
<comment type="caution">
    <text evidence="1">The sequence shown here is derived from an EMBL/GenBank/DDBJ whole genome shotgun (WGS) entry which is preliminary data.</text>
</comment>
<evidence type="ECO:0008006" key="3">
    <source>
        <dbReference type="Google" id="ProtNLM"/>
    </source>
</evidence>
<protein>
    <recommendedName>
        <fullName evidence="3">DUF3231 family protein</fullName>
    </recommendedName>
</protein>
<accession>A0A0J1L7D3</accession>
<sequence>MNKKEILTSSELATLWMTYQEKTMFLRVVEYFHAVNEEKKEKNFYESHLTKLAKEIKKIEAILIAEGAVIPHGFSDQDVNKQAPPLFQPTFALQIVRMLAEIGMGLHALHLARSYRKDIIRLYQELSVTTQHCYEECTELLIEKGALSRPPQVAMPEQVEVVVSTEYLKGTKILGDKRVLNTVEVSFLYQSIESNSIGQQLITGFAQVTKDPELKKFFAEGKELSKKIIAKLSKKLTDDDIQVPLGWVGSPTLSTTAPFSDKLMLYCISLFCSFGLGSNAIGTTFSLRKDLSATFIPLIAKIYDYGVQGAELMAKKGYTEEPPAMENRQNLINRK</sequence>
<dbReference type="PATRIC" id="fig|1397.4.peg.1670"/>
<reference evidence="1 2" key="1">
    <citation type="submission" date="2015-05" db="EMBL/GenBank/DDBJ databases">
        <title>Whole genome sequence and identification of bacterial endophytes from Costus igneus.</title>
        <authorList>
            <person name="Lee Y.P."/>
            <person name="Gan H.M."/>
            <person name="Eng W."/>
            <person name="Wheatley M.S."/>
            <person name="Caraballo A."/>
            <person name="Polter S."/>
            <person name="Savka M.A."/>
            <person name="Hudson A.O."/>
        </authorList>
    </citation>
    <scope>NUCLEOTIDE SEQUENCE [LARGE SCALE GENOMIC DNA]</scope>
    <source>
        <strain evidence="1 2">RIT379</strain>
    </source>
</reference>
<proteinExistence type="predicted"/>
<evidence type="ECO:0000313" key="1">
    <source>
        <dbReference type="EMBL" id="KLV24805.1"/>
    </source>
</evidence>
<dbReference type="Gene3D" id="1.20.1260.10">
    <property type="match status" value="2"/>
</dbReference>
<keyword evidence="2" id="KW-1185">Reference proteome</keyword>
<name>A0A0J1L7D3_NIACI</name>
<gene>
    <name evidence="1" type="ORF">ABW02_17290</name>
</gene>
<dbReference type="Proteomes" id="UP000036045">
    <property type="component" value="Unassembled WGS sequence"/>
</dbReference>
<dbReference type="Pfam" id="PF11553">
    <property type="entry name" value="DUF3231"/>
    <property type="match status" value="2"/>
</dbReference>
<dbReference type="AlphaFoldDB" id="A0A0J1L7D3"/>
<evidence type="ECO:0000313" key="2">
    <source>
        <dbReference type="Proteomes" id="UP000036045"/>
    </source>
</evidence>
<dbReference type="InterPro" id="IPR012347">
    <property type="entry name" value="Ferritin-like"/>
</dbReference>
<dbReference type="OrthoDB" id="1675670at2"/>
<dbReference type="RefSeq" id="WP_047943522.1">
    <property type="nucleotide sequence ID" value="NZ_LDPH01000019.1"/>
</dbReference>